<feature type="domain" description="NB-ARC" evidence="1">
    <location>
        <begin position="255"/>
        <end position="394"/>
    </location>
</feature>
<dbReference type="AlphaFoldDB" id="A0A4V1WPZ7"/>
<dbReference type="EMBL" id="PDXD01000067">
    <property type="protein sequence ID" value="RYN65043.1"/>
    <property type="molecule type" value="Genomic_DNA"/>
</dbReference>
<evidence type="ECO:0000313" key="4">
    <source>
        <dbReference type="Proteomes" id="UP000291422"/>
    </source>
</evidence>
<dbReference type="PANTHER" id="PTHR35205">
    <property type="entry name" value="NB-ARC AND TPR DOMAIN PROTEIN"/>
    <property type="match status" value="1"/>
</dbReference>
<dbReference type="InterPro" id="IPR056681">
    <property type="entry name" value="DUF7779"/>
</dbReference>
<dbReference type="InterPro" id="IPR027417">
    <property type="entry name" value="P-loop_NTPase"/>
</dbReference>
<dbReference type="Pfam" id="PF25000">
    <property type="entry name" value="DUF7779"/>
    <property type="match status" value="1"/>
</dbReference>
<dbReference type="Proteomes" id="UP000291422">
    <property type="component" value="Unassembled WGS sequence"/>
</dbReference>
<dbReference type="Gene3D" id="1.25.40.10">
    <property type="entry name" value="Tetratricopeptide repeat domain"/>
    <property type="match status" value="1"/>
</dbReference>
<dbReference type="SUPFAM" id="SSF52540">
    <property type="entry name" value="P-loop containing nucleoside triphosphate hydrolases"/>
    <property type="match status" value="1"/>
</dbReference>
<dbReference type="GO" id="GO:0043531">
    <property type="term" value="F:ADP binding"/>
    <property type="evidence" value="ECO:0007669"/>
    <property type="project" value="InterPro"/>
</dbReference>
<reference evidence="4" key="1">
    <citation type="journal article" date="2019" name="bioRxiv">
        <title>Genomics, evolutionary history and diagnostics of the Alternaria alternata species group including apple and Asian pear pathotypes.</title>
        <authorList>
            <person name="Armitage A.D."/>
            <person name="Cockerton H.M."/>
            <person name="Sreenivasaprasad S."/>
            <person name="Woodhall J.W."/>
            <person name="Lane C.R."/>
            <person name="Harrison R.J."/>
            <person name="Clarkson J.P."/>
        </authorList>
    </citation>
    <scope>NUCLEOTIDE SEQUENCE [LARGE SCALE GENOMIC DNA]</scope>
    <source>
        <strain evidence="4">FERA 1177</strain>
    </source>
</reference>
<dbReference type="VEuPathDB" id="FungiDB:CC77DRAFT_171038"/>
<organism evidence="3 4">
    <name type="scientific">Alternaria alternata</name>
    <name type="common">Alternaria rot fungus</name>
    <name type="synonym">Torula alternata</name>
    <dbReference type="NCBI Taxonomy" id="5599"/>
    <lineage>
        <taxon>Eukaryota</taxon>
        <taxon>Fungi</taxon>
        <taxon>Dikarya</taxon>
        <taxon>Ascomycota</taxon>
        <taxon>Pezizomycotina</taxon>
        <taxon>Dothideomycetes</taxon>
        <taxon>Pleosporomycetidae</taxon>
        <taxon>Pleosporales</taxon>
        <taxon>Pleosporineae</taxon>
        <taxon>Pleosporaceae</taxon>
        <taxon>Alternaria</taxon>
        <taxon>Alternaria sect. Alternaria</taxon>
        <taxon>Alternaria alternata complex</taxon>
    </lineage>
</organism>
<dbReference type="InterPro" id="IPR002182">
    <property type="entry name" value="NB-ARC"/>
</dbReference>
<accession>A0A4V1WPZ7</accession>
<dbReference type="SUPFAM" id="SSF48452">
    <property type="entry name" value="TPR-like"/>
    <property type="match status" value="1"/>
</dbReference>
<sequence>MSSNAWPTIHTKLRDRLSGEAKSAGVVAKLPDDYDAFEASLNQLHTKYAERASLVHDKITPCFEHIISFERAITSAVSDDTAAKMLWASLYIVFECVCRFSAQVDITLDLIVNFYMTIPLFKEYLTMFPDDKRLELVLQNIYEDYGEFSVLVIQYTQKPPWKRIASNLWTSSALKAIKKVEKSLTGHKKEFEQYTDLAFKKHVVPPRTKPSPKGPPNTIHRRHNKYFTSKASLDLIRKEVLHRRRSILFEPISCVFYGVGGVGKTQLAVEYYYQFQGDFDCYFWVSSEEPSSSLRSYNTIAGTIFETVPAPQDLVEKTRSWFENTEQRWLLVFDNVEDWDSIKLFFPNVAKSDSVIIMTSQVEELKHWTTFDYQVQSLDTETGAGLLLKYVHPDTPKDLILRSEREAASYLSELFGGLPLALAHIGGYVSFRHTSLHKYRELADRRYAGAWKGNPSTVQEYERRLENVFDIALTELAATSPKARNLLDIMAFLNPDGISEEMLVMNITDHPTSTQQDGVPEDELLEATPSLVKRGLVNREESGTSAALFTIHRALQHTLLLKLDAGSEANRTNLFDQACTIVHHILPETSPTQTPNESLWPQLQQAVPHALRLCRIFTGSSQSGYPGRFKLARMFYDAGFHTWEQWNPRTENGIMFLDTAEQILNRLGADAHDDLRAQIFSTHAMILDQVGISNRAKAAEKRQKAMAIRKRMYDAELRQHAQDSAHVIDHTTELLYYNQVNDRGITILQSNNFTEAGRLFEECYLKYQEWGTEEQIPFEFGKYYHNMSFVFVYEGQYRKALQLAKLGCDLTEKKGRSARYWWFRYDLACIELQAGLLPKAMASHLEVLENRKKICGPESEKTIQSHYAVGAMYHHLGKLELAEAKMRESIQKAESSKWHEEALGRAQLHLALLLKEQQKEPTEAESLTKIAREQLMAYLQLDHPDYLKGNHDELAMFDNMQPVFEGRFTGRKLLGYIQDHARATQGTHGLTAGVNAQVPGP</sequence>
<evidence type="ECO:0000259" key="2">
    <source>
        <dbReference type="Pfam" id="PF25000"/>
    </source>
</evidence>
<dbReference type="PANTHER" id="PTHR35205:SF1">
    <property type="entry name" value="ZU5 DOMAIN-CONTAINING PROTEIN"/>
    <property type="match status" value="1"/>
</dbReference>
<feature type="domain" description="DUF7779" evidence="2">
    <location>
        <begin position="476"/>
        <end position="564"/>
    </location>
</feature>
<protein>
    <submittedName>
        <fullName evidence="3">Uncharacterized protein</fullName>
    </submittedName>
</protein>
<dbReference type="Gene3D" id="3.40.50.300">
    <property type="entry name" value="P-loop containing nucleotide triphosphate hydrolases"/>
    <property type="match status" value="1"/>
</dbReference>
<gene>
    <name evidence="3" type="ORF">AA0117_g12205</name>
</gene>
<comment type="caution">
    <text evidence="3">The sequence shown here is derived from an EMBL/GenBank/DDBJ whole genome shotgun (WGS) entry which is preliminary data.</text>
</comment>
<proteinExistence type="predicted"/>
<dbReference type="Pfam" id="PF00931">
    <property type="entry name" value="NB-ARC"/>
    <property type="match status" value="1"/>
</dbReference>
<dbReference type="PRINTS" id="PR00364">
    <property type="entry name" value="DISEASERSIST"/>
</dbReference>
<evidence type="ECO:0000313" key="3">
    <source>
        <dbReference type="EMBL" id="RYN65043.1"/>
    </source>
</evidence>
<dbReference type="InterPro" id="IPR011990">
    <property type="entry name" value="TPR-like_helical_dom_sf"/>
</dbReference>
<evidence type="ECO:0000259" key="1">
    <source>
        <dbReference type="Pfam" id="PF00931"/>
    </source>
</evidence>
<name>A0A4V1WPZ7_ALTAL</name>